<dbReference type="Pfam" id="PF01535">
    <property type="entry name" value="PPR"/>
    <property type="match status" value="5"/>
</dbReference>
<accession>A0AAV0ERY3</accession>
<feature type="repeat" description="PPR" evidence="2">
    <location>
        <begin position="517"/>
        <end position="551"/>
    </location>
</feature>
<evidence type="ECO:0000256" key="1">
    <source>
        <dbReference type="ARBA" id="ARBA00022737"/>
    </source>
</evidence>
<dbReference type="GO" id="GO:0009451">
    <property type="term" value="P:RNA modification"/>
    <property type="evidence" value="ECO:0007669"/>
    <property type="project" value="InterPro"/>
</dbReference>
<dbReference type="InterPro" id="IPR046960">
    <property type="entry name" value="PPR_At4g14850-like_plant"/>
</dbReference>
<dbReference type="InterPro" id="IPR002885">
    <property type="entry name" value="PPR_rpt"/>
</dbReference>
<feature type="repeat" description="PPR" evidence="2">
    <location>
        <begin position="112"/>
        <end position="147"/>
    </location>
</feature>
<dbReference type="PANTHER" id="PTHR47926">
    <property type="entry name" value="PENTATRICOPEPTIDE REPEAT-CONTAINING PROTEIN"/>
    <property type="match status" value="1"/>
</dbReference>
<dbReference type="EMBL" id="CAMAPF010000938">
    <property type="protein sequence ID" value="CAH9125966.1"/>
    <property type="molecule type" value="Genomic_DNA"/>
</dbReference>
<evidence type="ECO:0000313" key="3">
    <source>
        <dbReference type="EMBL" id="CAH9125966.1"/>
    </source>
</evidence>
<dbReference type="Proteomes" id="UP001152523">
    <property type="component" value="Unassembled WGS sequence"/>
</dbReference>
<reference evidence="3" key="1">
    <citation type="submission" date="2022-07" db="EMBL/GenBank/DDBJ databases">
        <authorList>
            <person name="Macas J."/>
            <person name="Novak P."/>
            <person name="Neumann P."/>
        </authorList>
    </citation>
    <scope>NUCLEOTIDE SEQUENCE</scope>
</reference>
<dbReference type="PROSITE" id="PS51375">
    <property type="entry name" value="PPR"/>
    <property type="match status" value="4"/>
</dbReference>
<evidence type="ECO:0000313" key="4">
    <source>
        <dbReference type="Proteomes" id="UP001152523"/>
    </source>
</evidence>
<sequence>MRGPSRGNVFCFISRIKSSFTQGKWQEVLLHYQSLRRAGVELTDISVFPPILKACSNLSLSFTYGLSFHAFLLKHGFFKAFTSVGNSLIDFYAKSGNLGASILVFHSMTNPDSVSWNVIIHSHLHQGVFPQEGLRLFDQARVAGFQPNVSTLVLVIQACRNLASFHTGQKIHGYLIRSGFWTALSVQNSLLNFYAEFEMELTWDLFDEMSDRDVISWSVIIGGLVGSKDAILGLELFKEMISDWGIRVDDQIVVSVLKGCSRLQDIKMGTMVHGLVTSTGLGQDLFVGNSLVDMYSKCNHMDSAVQVFSEIPIKNTVSWNSLLFGLVRNGNHAEALLLFGSMGNSGEKADEVTLVNLLQLCKHFDEPHPCKLIHSRIFRLGYEWNELVMNSVLDAYTKCGLIALAWRQFNNMERRDVVTWSTMIAAFTNQGMPNEAIAVFSEMCRKSVKPNAITMINLLEACSLFADLRRSMWAHAVAIRRFLASEVTVGTTILDMYSKCGAIEDSRKVFERIHCRNVVSWSAMIAAFGMNGLPNDALDCLDEMKLNGLKPNTVTILSVLSACSHGGLIEKGISLFKEAAIDLEGELEVEHYSCLIDLLARSGKVDSARDLIERLPHGGKNQCKTAWDAILSGCRIHENNEIGFGMLPQVLKLEASNSSAYLLASSMYASSDSWTDATRMRWLMNDREGMSTGGAYSLVHINGMACKFYAGNNRTCLSDDLCLAIERLHSCIKVDCMGCCYFK</sequence>
<dbReference type="AlphaFoldDB" id="A0AAV0ERY3"/>
<dbReference type="Pfam" id="PF13041">
    <property type="entry name" value="PPR_2"/>
    <property type="match status" value="2"/>
</dbReference>
<dbReference type="FunFam" id="1.25.40.10:FF:000090">
    <property type="entry name" value="Pentatricopeptide repeat-containing protein, chloroplastic"/>
    <property type="match status" value="1"/>
</dbReference>
<keyword evidence="1" id="KW-0677">Repeat</keyword>
<protein>
    <recommendedName>
        <fullName evidence="5">Chlororespiratory reduction 21</fullName>
    </recommendedName>
</protein>
<name>A0AAV0ERY3_9ASTE</name>
<feature type="repeat" description="PPR" evidence="2">
    <location>
        <begin position="416"/>
        <end position="450"/>
    </location>
</feature>
<dbReference type="FunFam" id="1.25.40.10:FF:000073">
    <property type="entry name" value="Pentatricopeptide repeat-containing protein chloroplastic"/>
    <property type="match status" value="1"/>
</dbReference>
<dbReference type="FunFam" id="1.25.40.10:FF:000227">
    <property type="entry name" value="Pentatricopeptide repeat-containing protein At3g13880"/>
    <property type="match status" value="1"/>
</dbReference>
<dbReference type="GO" id="GO:0003729">
    <property type="term" value="F:mRNA binding"/>
    <property type="evidence" value="ECO:0007669"/>
    <property type="project" value="UniProtKB-ARBA"/>
</dbReference>
<comment type="caution">
    <text evidence="3">The sequence shown here is derived from an EMBL/GenBank/DDBJ whole genome shotgun (WGS) entry which is preliminary data.</text>
</comment>
<evidence type="ECO:0008006" key="5">
    <source>
        <dbReference type="Google" id="ProtNLM"/>
    </source>
</evidence>
<evidence type="ECO:0000256" key="2">
    <source>
        <dbReference type="PROSITE-ProRule" id="PRU00708"/>
    </source>
</evidence>
<keyword evidence="4" id="KW-1185">Reference proteome</keyword>
<feature type="repeat" description="PPR" evidence="2">
    <location>
        <begin position="315"/>
        <end position="349"/>
    </location>
</feature>
<dbReference type="PANTHER" id="PTHR47926:SF452">
    <property type="entry name" value="PENTATRICOPEPTIDE REPEAT-CONTAINING PROTEIN"/>
    <property type="match status" value="1"/>
</dbReference>
<dbReference type="Gene3D" id="1.25.40.10">
    <property type="entry name" value="Tetratricopeptide repeat domain"/>
    <property type="match status" value="5"/>
</dbReference>
<dbReference type="InterPro" id="IPR011990">
    <property type="entry name" value="TPR-like_helical_dom_sf"/>
</dbReference>
<dbReference type="NCBIfam" id="TIGR00756">
    <property type="entry name" value="PPR"/>
    <property type="match status" value="4"/>
</dbReference>
<proteinExistence type="predicted"/>
<gene>
    <name evidence="3" type="ORF">CEPIT_LOCUS27168</name>
</gene>
<organism evidence="3 4">
    <name type="scientific">Cuscuta epithymum</name>
    <dbReference type="NCBI Taxonomy" id="186058"/>
    <lineage>
        <taxon>Eukaryota</taxon>
        <taxon>Viridiplantae</taxon>
        <taxon>Streptophyta</taxon>
        <taxon>Embryophyta</taxon>
        <taxon>Tracheophyta</taxon>
        <taxon>Spermatophyta</taxon>
        <taxon>Magnoliopsida</taxon>
        <taxon>eudicotyledons</taxon>
        <taxon>Gunneridae</taxon>
        <taxon>Pentapetalae</taxon>
        <taxon>asterids</taxon>
        <taxon>lamiids</taxon>
        <taxon>Solanales</taxon>
        <taxon>Convolvulaceae</taxon>
        <taxon>Cuscuteae</taxon>
        <taxon>Cuscuta</taxon>
        <taxon>Cuscuta subgen. Cuscuta</taxon>
    </lineage>
</organism>